<dbReference type="PANTHER" id="PTHR46696">
    <property type="entry name" value="P450, PUTATIVE (EUROFUNG)-RELATED"/>
    <property type="match status" value="1"/>
</dbReference>
<dbReference type="CDD" id="cd11029">
    <property type="entry name" value="CYP107-like"/>
    <property type="match status" value="1"/>
</dbReference>
<sequence length="378" mass="41265">MHRVDLPGGTWAWLVTDYALAKRALADARLAKDPGKACKPWQLAGLGLPFDHRPTLARHMLNADAPDHQRLRRAVSGAFQTRRIEPLRARTAQVTEELLDRVAGNGHADLIADLAYPLPITIICDLIGVPESDRAEFHRWAAVIDSAAAEAADDVWVATDALEGYLVGLVADRGRSPDDDLLSELIEQERAGVITADELRSTLFLLLVAGHETTVALIGNAMLTLLRDPEELARAAADPSRLPAVVEEVLRYAGPVRNATWRFATEDVRLGDVTIGPGEPVLVSLLAANRDPAAFGEPERFDPDRPRRGNEHLAFGLGPHFCIGSGLARMEAEIAISAVLRRFPGLALAVPPDQLRWWPSPIMRGLFALPVRWGTPQQ</sequence>
<evidence type="ECO:0000313" key="3">
    <source>
        <dbReference type="EMBL" id="MFB9904960.1"/>
    </source>
</evidence>
<dbReference type="InterPro" id="IPR036396">
    <property type="entry name" value="Cyt_P450_sf"/>
</dbReference>
<dbReference type="Pfam" id="PF00067">
    <property type="entry name" value="p450"/>
    <property type="match status" value="1"/>
</dbReference>
<keyword evidence="2" id="KW-0560">Oxidoreductase</keyword>
<dbReference type="PANTHER" id="PTHR46696:SF1">
    <property type="entry name" value="CYTOCHROME P450 YJIB-RELATED"/>
    <property type="match status" value="1"/>
</dbReference>
<evidence type="ECO:0000256" key="1">
    <source>
        <dbReference type="ARBA" id="ARBA00010617"/>
    </source>
</evidence>
<organism evidence="3 4">
    <name type="scientific">Allokutzneria oryzae</name>
    <dbReference type="NCBI Taxonomy" id="1378989"/>
    <lineage>
        <taxon>Bacteria</taxon>
        <taxon>Bacillati</taxon>
        <taxon>Actinomycetota</taxon>
        <taxon>Actinomycetes</taxon>
        <taxon>Pseudonocardiales</taxon>
        <taxon>Pseudonocardiaceae</taxon>
        <taxon>Allokutzneria</taxon>
    </lineage>
</organism>
<keyword evidence="2" id="KW-0479">Metal-binding</keyword>
<keyword evidence="2" id="KW-0408">Iron</keyword>
<dbReference type="PROSITE" id="PS00086">
    <property type="entry name" value="CYTOCHROME_P450"/>
    <property type="match status" value="1"/>
</dbReference>
<keyword evidence="4" id="KW-1185">Reference proteome</keyword>
<name>A0ABV5ZVN1_9PSEU</name>
<keyword evidence="2" id="KW-0503">Monooxygenase</keyword>
<protein>
    <submittedName>
        <fullName evidence="3">Cytochrome P450</fullName>
    </submittedName>
</protein>
<dbReference type="PRINTS" id="PR00359">
    <property type="entry name" value="BP450"/>
</dbReference>
<dbReference type="SUPFAM" id="SSF48264">
    <property type="entry name" value="Cytochrome P450"/>
    <property type="match status" value="1"/>
</dbReference>
<comment type="caution">
    <text evidence="3">The sequence shown here is derived from an EMBL/GenBank/DDBJ whole genome shotgun (WGS) entry which is preliminary data.</text>
</comment>
<dbReference type="InterPro" id="IPR017972">
    <property type="entry name" value="Cyt_P450_CS"/>
</dbReference>
<dbReference type="InterPro" id="IPR001128">
    <property type="entry name" value="Cyt_P450"/>
</dbReference>
<dbReference type="PRINTS" id="PR00385">
    <property type="entry name" value="P450"/>
</dbReference>
<keyword evidence="2" id="KW-0349">Heme</keyword>
<gene>
    <name evidence="3" type="ORF">ACFFQA_13545</name>
</gene>
<dbReference type="InterPro" id="IPR002397">
    <property type="entry name" value="Cyt_P450_B"/>
</dbReference>
<dbReference type="EMBL" id="JBHLZU010000010">
    <property type="protein sequence ID" value="MFB9904960.1"/>
    <property type="molecule type" value="Genomic_DNA"/>
</dbReference>
<dbReference type="Proteomes" id="UP001589693">
    <property type="component" value="Unassembled WGS sequence"/>
</dbReference>
<dbReference type="Gene3D" id="1.10.630.10">
    <property type="entry name" value="Cytochrome P450"/>
    <property type="match status" value="1"/>
</dbReference>
<evidence type="ECO:0000256" key="2">
    <source>
        <dbReference type="RuleBase" id="RU000461"/>
    </source>
</evidence>
<evidence type="ECO:0000313" key="4">
    <source>
        <dbReference type="Proteomes" id="UP001589693"/>
    </source>
</evidence>
<reference evidence="3 4" key="1">
    <citation type="submission" date="2024-09" db="EMBL/GenBank/DDBJ databases">
        <authorList>
            <person name="Sun Q."/>
            <person name="Mori K."/>
        </authorList>
    </citation>
    <scope>NUCLEOTIDE SEQUENCE [LARGE SCALE GENOMIC DNA]</scope>
    <source>
        <strain evidence="3 4">TBRC 7907</strain>
    </source>
</reference>
<comment type="similarity">
    <text evidence="1 2">Belongs to the cytochrome P450 family.</text>
</comment>
<proteinExistence type="inferred from homology"/>
<accession>A0ABV5ZVN1</accession>